<feature type="region of interest" description="Disordered" evidence="5">
    <location>
        <begin position="1"/>
        <end position="22"/>
    </location>
</feature>
<dbReference type="Pfam" id="PF05154">
    <property type="entry name" value="TM2"/>
    <property type="match status" value="1"/>
</dbReference>
<evidence type="ECO:0000256" key="6">
    <source>
        <dbReference type="SAM" id="Phobius"/>
    </source>
</evidence>
<evidence type="ECO:0000256" key="3">
    <source>
        <dbReference type="ARBA" id="ARBA00022989"/>
    </source>
</evidence>
<feature type="region of interest" description="Disordered" evidence="5">
    <location>
        <begin position="64"/>
        <end position="83"/>
    </location>
</feature>
<dbReference type="GO" id="GO:0016020">
    <property type="term" value="C:membrane"/>
    <property type="evidence" value="ECO:0007669"/>
    <property type="project" value="UniProtKB-SubCell"/>
</dbReference>
<feature type="transmembrane region" description="Helical" evidence="6">
    <location>
        <begin position="129"/>
        <end position="154"/>
    </location>
</feature>
<evidence type="ECO:0000259" key="7">
    <source>
        <dbReference type="Pfam" id="PF05154"/>
    </source>
</evidence>
<accession>A0A8S5MYZ2</accession>
<sequence length="293" mass="33053">MKIGVRTPSLSKSLKARTTGRIKRQMKRAVNPLYGKKGMGFITNPKKAIYNKVYHKVTVDPLKGVKSGPKKKKATSSQSAQRQATVSRSNPVVYKTVTYTCNKWIYISLALFFGFFGAQFFYSGQKKKGFLSLLFFFTTIPLYIGICQAFVALFKKADENGDITLEVKQKGNKYQFISEFNRIKRLLDETNDLEPVLKSTLEPSEYVETLGKMARNLNQVTEFSKANANNPSFDARSMAGGLEKMANALEEEGKAFIVRYHAMNPTKEGKDKLDEYLGYFSPEAVSLANQLYK</sequence>
<feature type="domain" description="TM2" evidence="7">
    <location>
        <begin position="102"/>
        <end position="143"/>
    </location>
</feature>
<proteinExistence type="predicted"/>
<protein>
    <submittedName>
        <fullName evidence="8">TM2 domain</fullName>
    </submittedName>
</protein>
<dbReference type="InterPro" id="IPR007829">
    <property type="entry name" value="TM2"/>
</dbReference>
<evidence type="ECO:0000256" key="1">
    <source>
        <dbReference type="ARBA" id="ARBA00004141"/>
    </source>
</evidence>
<evidence type="ECO:0000313" key="8">
    <source>
        <dbReference type="EMBL" id="DAD87424.1"/>
    </source>
</evidence>
<evidence type="ECO:0000256" key="2">
    <source>
        <dbReference type="ARBA" id="ARBA00022692"/>
    </source>
</evidence>
<comment type="subcellular location">
    <subcellularLocation>
        <location evidence="1">Membrane</location>
        <topology evidence="1">Multi-pass membrane protein</topology>
    </subcellularLocation>
</comment>
<evidence type="ECO:0000256" key="4">
    <source>
        <dbReference type="ARBA" id="ARBA00023136"/>
    </source>
</evidence>
<keyword evidence="4 6" id="KW-0472">Membrane</keyword>
<organism evidence="8">
    <name type="scientific">Siphoviridae sp. cthrK8</name>
    <dbReference type="NCBI Taxonomy" id="2826429"/>
    <lineage>
        <taxon>Viruses</taxon>
        <taxon>Duplodnaviria</taxon>
        <taxon>Heunggongvirae</taxon>
        <taxon>Uroviricota</taxon>
        <taxon>Caudoviricetes</taxon>
    </lineage>
</organism>
<keyword evidence="3 6" id="KW-1133">Transmembrane helix</keyword>
<evidence type="ECO:0000256" key="5">
    <source>
        <dbReference type="SAM" id="MobiDB-lite"/>
    </source>
</evidence>
<feature type="transmembrane region" description="Helical" evidence="6">
    <location>
        <begin position="104"/>
        <end position="122"/>
    </location>
</feature>
<name>A0A8S5MYZ2_9CAUD</name>
<keyword evidence="2 6" id="KW-0812">Transmembrane</keyword>
<reference evidence="8" key="1">
    <citation type="journal article" date="2021" name="Proc. Natl. Acad. Sci. U.S.A.">
        <title>A Catalog of Tens of Thousands of Viruses from Human Metagenomes Reveals Hidden Associations with Chronic Diseases.</title>
        <authorList>
            <person name="Tisza M.J."/>
            <person name="Buck C.B."/>
        </authorList>
    </citation>
    <scope>NUCLEOTIDE SEQUENCE</scope>
    <source>
        <strain evidence="8">CthrK8</strain>
    </source>
</reference>
<dbReference type="EMBL" id="BK015021">
    <property type="protein sequence ID" value="DAD87424.1"/>
    <property type="molecule type" value="Genomic_DNA"/>
</dbReference>